<gene>
    <name evidence="4" type="primary">PR-1_0</name>
    <name evidence="4" type="ORF">CK203_087372</name>
</gene>
<dbReference type="PROSITE" id="PS01010">
    <property type="entry name" value="CRISP_2"/>
    <property type="match status" value="1"/>
</dbReference>
<feature type="region of interest" description="Disordered" evidence="1">
    <location>
        <begin position="24"/>
        <end position="56"/>
    </location>
</feature>
<evidence type="ECO:0000259" key="3">
    <source>
        <dbReference type="SMART" id="SM00198"/>
    </source>
</evidence>
<evidence type="ECO:0000313" key="5">
    <source>
        <dbReference type="Proteomes" id="UP000288805"/>
    </source>
</evidence>
<name>A0A438D2X8_VITVI</name>
<feature type="domain" description="SCP" evidence="3">
    <location>
        <begin position="185"/>
        <end position="301"/>
    </location>
</feature>
<dbReference type="Pfam" id="PF00188">
    <property type="entry name" value="CAP"/>
    <property type="match status" value="1"/>
</dbReference>
<dbReference type="PROSITE" id="PS01009">
    <property type="entry name" value="CRISP_1"/>
    <property type="match status" value="1"/>
</dbReference>
<dbReference type="InterPro" id="IPR018244">
    <property type="entry name" value="Allrgn_V5/Tpx1_CS"/>
</dbReference>
<sequence length="320" mass="35699">MFVTPPLILESIIAAPPPKIKQNRAHGCNIGPLPSPSRDQFQKKPPERSTCTLAHHAPLPVTKQSSSLTSREPCPHSPYHCVSPHPHAIIKEYGSVLYIMTASLCFFQASEKKIKMKPYFHILLLISFATLLPSLFSIISRAGTRRKVPDNETIYRVPSSYAGAAWPVARILVCPQFGEGSQMGAAIYMGLQPGKLRQMWAGQGDETARWSILFRRTVQAGENIYWGNGDTWTPTDAVRAWADEEKYYRYATNTCEVGEICGHYTQIVWRNTRRIGCARVVCDSGDVFMTCNYDPVGNYIGERPYDVAHDVAIIKLGAPP</sequence>
<dbReference type="PRINTS" id="PR00837">
    <property type="entry name" value="V5TPXLIKE"/>
</dbReference>
<dbReference type="AlphaFoldDB" id="A0A438D2X8"/>
<reference evidence="4 5" key="1">
    <citation type="journal article" date="2018" name="PLoS Genet.">
        <title>Population sequencing reveals clonal diversity and ancestral inbreeding in the grapevine cultivar Chardonnay.</title>
        <authorList>
            <person name="Roach M.J."/>
            <person name="Johnson D.L."/>
            <person name="Bohlmann J."/>
            <person name="van Vuuren H.J."/>
            <person name="Jones S.J."/>
            <person name="Pretorius I.S."/>
            <person name="Schmidt S.A."/>
            <person name="Borneman A.R."/>
        </authorList>
    </citation>
    <scope>NUCLEOTIDE SEQUENCE [LARGE SCALE GENOMIC DNA]</scope>
    <source>
        <strain evidence="5">cv. Chardonnay</strain>
        <tissue evidence="4">Leaf</tissue>
    </source>
</reference>
<evidence type="ECO:0000256" key="1">
    <source>
        <dbReference type="SAM" id="MobiDB-lite"/>
    </source>
</evidence>
<protein>
    <submittedName>
        <fullName evidence="4">Pathogenesis-related protein PR-1</fullName>
    </submittedName>
</protein>
<dbReference type="Gene3D" id="3.40.33.10">
    <property type="entry name" value="CAP"/>
    <property type="match status" value="1"/>
</dbReference>
<dbReference type="EMBL" id="QGNW01001824">
    <property type="protein sequence ID" value="RVW29829.1"/>
    <property type="molecule type" value="Genomic_DNA"/>
</dbReference>
<dbReference type="SMART" id="SM00198">
    <property type="entry name" value="SCP"/>
    <property type="match status" value="1"/>
</dbReference>
<dbReference type="InterPro" id="IPR035940">
    <property type="entry name" value="CAP_sf"/>
</dbReference>
<organism evidence="4 5">
    <name type="scientific">Vitis vinifera</name>
    <name type="common">Grape</name>
    <dbReference type="NCBI Taxonomy" id="29760"/>
    <lineage>
        <taxon>Eukaryota</taxon>
        <taxon>Viridiplantae</taxon>
        <taxon>Streptophyta</taxon>
        <taxon>Embryophyta</taxon>
        <taxon>Tracheophyta</taxon>
        <taxon>Spermatophyta</taxon>
        <taxon>Magnoliopsida</taxon>
        <taxon>eudicotyledons</taxon>
        <taxon>Gunneridae</taxon>
        <taxon>Pentapetalae</taxon>
        <taxon>rosids</taxon>
        <taxon>Vitales</taxon>
        <taxon>Vitaceae</taxon>
        <taxon>Viteae</taxon>
        <taxon>Vitis</taxon>
    </lineage>
</organism>
<dbReference type="SUPFAM" id="SSF55797">
    <property type="entry name" value="PR-1-like"/>
    <property type="match status" value="1"/>
</dbReference>
<proteinExistence type="predicted"/>
<keyword evidence="2" id="KW-0472">Membrane</keyword>
<dbReference type="InterPro" id="IPR001283">
    <property type="entry name" value="CRISP-related"/>
</dbReference>
<comment type="caution">
    <text evidence="4">The sequence shown here is derived from an EMBL/GenBank/DDBJ whole genome shotgun (WGS) entry which is preliminary data.</text>
</comment>
<feature type="transmembrane region" description="Helical" evidence="2">
    <location>
        <begin position="119"/>
        <end position="139"/>
    </location>
</feature>
<evidence type="ECO:0000313" key="4">
    <source>
        <dbReference type="EMBL" id="RVW29829.1"/>
    </source>
</evidence>
<dbReference type="GO" id="GO:0005576">
    <property type="term" value="C:extracellular region"/>
    <property type="evidence" value="ECO:0007669"/>
    <property type="project" value="InterPro"/>
</dbReference>
<dbReference type="PANTHER" id="PTHR10334">
    <property type="entry name" value="CYSTEINE-RICH SECRETORY PROTEIN-RELATED"/>
    <property type="match status" value="1"/>
</dbReference>
<dbReference type="Proteomes" id="UP000288805">
    <property type="component" value="Unassembled WGS sequence"/>
</dbReference>
<dbReference type="InterPro" id="IPR014044">
    <property type="entry name" value="CAP_dom"/>
</dbReference>
<evidence type="ECO:0000256" key="2">
    <source>
        <dbReference type="SAM" id="Phobius"/>
    </source>
</evidence>
<accession>A0A438D2X8</accession>
<keyword evidence="2" id="KW-0812">Transmembrane</keyword>
<dbReference type="FunFam" id="3.40.33.10:FF:000004">
    <property type="entry name" value="CAP, cysteine-rich secretory protein, antigen 5"/>
    <property type="match status" value="1"/>
</dbReference>
<keyword evidence="2" id="KW-1133">Transmembrane helix</keyword>